<accession>A0ABY8ME22</accession>
<evidence type="ECO:0000313" key="1">
    <source>
        <dbReference type="EMBL" id="WGK68226.1"/>
    </source>
</evidence>
<protein>
    <submittedName>
        <fullName evidence="1">Uncharacterized protein</fullName>
    </submittedName>
</protein>
<evidence type="ECO:0000313" key="2">
    <source>
        <dbReference type="Proteomes" id="UP001228690"/>
    </source>
</evidence>
<reference evidence="1 2" key="1">
    <citation type="submission" date="2023-04" db="EMBL/GenBank/DDBJ databases">
        <title>Spirochaete genome identified in red abalone sample constitutes a novel genus.</title>
        <authorList>
            <person name="Sharma S.P."/>
            <person name="Purcell C.M."/>
            <person name="Hyde J.R."/>
            <person name="Severin A.J."/>
        </authorList>
    </citation>
    <scope>NUCLEOTIDE SEQUENCE [LARGE SCALE GENOMIC DNA]</scope>
    <source>
        <strain evidence="1 2">SP-2023</strain>
    </source>
</reference>
<proteinExistence type="predicted"/>
<dbReference type="EMBL" id="CP123443">
    <property type="protein sequence ID" value="WGK68226.1"/>
    <property type="molecule type" value="Genomic_DNA"/>
</dbReference>
<organism evidence="1 2">
    <name type="scientific">Candidatus Haliotispira prima</name>
    <dbReference type="NCBI Taxonomy" id="3034016"/>
    <lineage>
        <taxon>Bacteria</taxon>
        <taxon>Pseudomonadati</taxon>
        <taxon>Spirochaetota</taxon>
        <taxon>Spirochaetia</taxon>
        <taxon>Spirochaetales</taxon>
        <taxon>Spirochaetaceae</taxon>
        <taxon>Candidatus Haliotispira</taxon>
    </lineage>
</organism>
<dbReference type="Proteomes" id="UP001228690">
    <property type="component" value="Chromosome"/>
</dbReference>
<keyword evidence="2" id="KW-1185">Reference proteome</keyword>
<sequence>MASSVQLEMSSSFAITKIGAVIRLATEAAPTKAEAEASAGYVSLEITAGSPRKFSISQHYGSDFTDGLTLADVLGPNTAYKLYLYFPSGRIPTTAELTGLSITNDIAVVPFTTTALPAAGDAQWLTANNGNIQWVASLDTYYFMQEQKGVVVCYFYTNFAPILFVSTVDANSDDLSVDNLGTYSPLGGVSSTNTFHFAYGSISGYISNPTNNYGYWIGTDKNLIITNIIQNTLTDTYGTNTSNVIPVTRY</sequence>
<name>A0ABY8ME22_9SPIO</name>
<dbReference type="RefSeq" id="WP_326926397.1">
    <property type="nucleotide sequence ID" value="NZ_CP123443.1"/>
</dbReference>
<gene>
    <name evidence="1" type="ORF">P0082_06985</name>
</gene>